<name>A0A1D1XTN8_9ARAE</name>
<dbReference type="FunFam" id="1.20.1280.290:FF:000019">
    <property type="entry name" value="PQ-loop repeat family protein / transmembrane family protein"/>
    <property type="match status" value="1"/>
</dbReference>
<evidence type="ECO:0000256" key="5">
    <source>
        <dbReference type="SAM" id="MobiDB-lite"/>
    </source>
</evidence>
<feature type="transmembrane region" description="Helical" evidence="6">
    <location>
        <begin position="257"/>
        <end position="276"/>
    </location>
</feature>
<dbReference type="Pfam" id="PF04193">
    <property type="entry name" value="PQ-loop"/>
    <property type="match status" value="2"/>
</dbReference>
<dbReference type="AlphaFoldDB" id="A0A1D1XTN8"/>
<dbReference type="PANTHER" id="PTHR16201:SF44">
    <property type="entry name" value="SEVEN TRANSMEMBRANE PROTEIN 1"/>
    <property type="match status" value="1"/>
</dbReference>
<dbReference type="SMART" id="SM00679">
    <property type="entry name" value="CTNS"/>
    <property type="match status" value="2"/>
</dbReference>
<organism evidence="7">
    <name type="scientific">Anthurium amnicola</name>
    <dbReference type="NCBI Taxonomy" id="1678845"/>
    <lineage>
        <taxon>Eukaryota</taxon>
        <taxon>Viridiplantae</taxon>
        <taxon>Streptophyta</taxon>
        <taxon>Embryophyta</taxon>
        <taxon>Tracheophyta</taxon>
        <taxon>Spermatophyta</taxon>
        <taxon>Magnoliopsida</taxon>
        <taxon>Liliopsida</taxon>
        <taxon>Araceae</taxon>
        <taxon>Pothoideae</taxon>
        <taxon>Potheae</taxon>
        <taxon>Anthurium</taxon>
    </lineage>
</organism>
<evidence type="ECO:0000256" key="1">
    <source>
        <dbReference type="ARBA" id="ARBA00004141"/>
    </source>
</evidence>
<feature type="transmembrane region" description="Helical" evidence="6">
    <location>
        <begin position="99"/>
        <end position="123"/>
    </location>
</feature>
<evidence type="ECO:0000256" key="4">
    <source>
        <dbReference type="ARBA" id="ARBA00023136"/>
    </source>
</evidence>
<feature type="region of interest" description="Disordered" evidence="5">
    <location>
        <begin position="151"/>
        <end position="174"/>
    </location>
</feature>
<dbReference type="Gene3D" id="1.20.1280.290">
    <property type="match status" value="2"/>
</dbReference>
<accession>A0A1D1XTN8</accession>
<feature type="transmembrane region" description="Helical" evidence="6">
    <location>
        <begin position="311"/>
        <end position="330"/>
    </location>
</feature>
<proteinExistence type="predicted"/>
<keyword evidence="4 6" id="KW-0472">Membrane</keyword>
<dbReference type="InterPro" id="IPR006603">
    <property type="entry name" value="PQ-loop_rpt"/>
</dbReference>
<feature type="transmembrane region" description="Helical" evidence="6">
    <location>
        <begin position="381"/>
        <end position="404"/>
    </location>
</feature>
<protein>
    <submittedName>
        <fullName evidence="7">Putative membrane protein YOL092W</fullName>
    </submittedName>
</protein>
<gene>
    <name evidence="7" type="primary">YOL092W_4</name>
    <name evidence="7" type="ORF">g.38227</name>
</gene>
<keyword evidence="3 6" id="KW-1133">Transmembrane helix</keyword>
<sequence>MGLLKGSPLPICSANKRCSHWARVYLKHCLCSAKDGMSLTLGLISVVSWGVAEVPQIITNYKEKSTEGLSVAFLTTWMVGDIFNLLGCLLEPATLPTQFYMALLYTGTTALLTGQTIYYGHIYHRLKANQRKKYYEDEEITKKKRAENLTSEISFMDKGDTQNGSSASKEDFQLPSSPIPIDASVTLVCSSSGRNFYYMSARSLSRSPKPIAGSFLAHSRDFGRTPPTSHDQHFTREPLLGEPVFSQSSPPLNTKNMLSVLLSSVFFLGGLSLHLFGTGRLNAPSNNMVILVGRKLLYMENLSVMSTDNNVASSGIGTFLGWAMATIYMGGRLPQICLNMKRGTVEGLNPLMFGFAVVGNATYVASILVSSLDWSRIRPNLPWLVDAGGCVLLDTFILIQFVYFHCRGHKTTESAHEEDCI</sequence>
<evidence type="ECO:0000256" key="3">
    <source>
        <dbReference type="ARBA" id="ARBA00022989"/>
    </source>
</evidence>
<dbReference type="PANTHER" id="PTHR16201">
    <property type="entry name" value="SEVEN TRANSMEMBRANE PROTEIN 1-RELATED"/>
    <property type="match status" value="1"/>
</dbReference>
<dbReference type="InterPro" id="IPR051415">
    <property type="entry name" value="LAAT-1"/>
</dbReference>
<evidence type="ECO:0000256" key="2">
    <source>
        <dbReference type="ARBA" id="ARBA00022692"/>
    </source>
</evidence>
<reference evidence="7" key="1">
    <citation type="submission" date="2015-07" db="EMBL/GenBank/DDBJ databases">
        <title>Transcriptome Assembly of Anthurium amnicola.</title>
        <authorList>
            <person name="Suzuki J."/>
        </authorList>
    </citation>
    <scope>NUCLEOTIDE SEQUENCE</scope>
</reference>
<evidence type="ECO:0000313" key="7">
    <source>
        <dbReference type="EMBL" id="JAT45747.1"/>
    </source>
</evidence>
<comment type="subcellular location">
    <subcellularLocation>
        <location evidence="1">Membrane</location>
        <topology evidence="1">Multi-pass membrane protein</topology>
    </subcellularLocation>
</comment>
<evidence type="ECO:0000256" key="6">
    <source>
        <dbReference type="SAM" id="Phobius"/>
    </source>
</evidence>
<feature type="transmembrane region" description="Helical" evidence="6">
    <location>
        <begin position="68"/>
        <end position="87"/>
    </location>
</feature>
<dbReference type="GO" id="GO:0016020">
    <property type="term" value="C:membrane"/>
    <property type="evidence" value="ECO:0007669"/>
    <property type="project" value="UniProtKB-SubCell"/>
</dbReference>
<dbReference type="FunFam" id="1.20.1280.290:FF:000012">
    <property type="entry name" value="Vacuolar membrane PQ loop repeat protein"/>
    <property type="match status" value="1"/>
</dbReference>
<keyword evidence="2 6" id="KW-0812">Transmembrane</keyword>
<dbReference type="EMBL" id="GDJX01022189">
    <property type="protein sequence ID" value="JAT45747.1"/>
    <property type="molecule type" value="Transcribed_RNA"/>
</dbReference>
<feature type="transmembrane region" description="Helical" evidence="6">
    <location>
        <begin position="351"/>
        <end position="369"/>
    </location>
</feature>